<reference evidence="3" key="1">
    <citation type="journal article" date="2019" name="Int. J. Syst. Evol. Microbiol.">
        <title>The Global Catalogue of Microorganisms (GCM) 10K type strain sequencing project: providing services to taxonomists for standard genome sequencing and annotation.</title>
        <authorList>
            <consortium name="The Broad Institute Genomics Platform"/>
            <consortium name="The Broad Institute Genome Sequencing Center for Infectious Disease"/>
            <person name="Wu L."/>
            <person name="Ma J."/>
        </authorList>
    </citation>
    <scope>NUCLEOTIDE SEQUENCE [LARGE SCALE GENOMIC DNA]</scope>
    <source>
        <strain evidence="3">KCTC 42739</strain>
    </source>
</reference>
<evidence type="ECO:0000313" key="2">
    <source>
        <dbReference type="EMBL" id="MFC3581926.1"/>
    </source>
</evidence>
<evidence type="ECO:0000256" key="1">
    <source>
        <dbReference type="SAM" id="MobiDB-lite"/>
    </source>
</evidence>
<evidence type="ECO:0000313" key="3">
    <source>
        <dbReference type="Proteomes" id="UP001595713"/>
    </source>
</evidence>
<dbReference type="EMBL" id="JBHRXP010000009">
    <property type="protein sequence ID" value="MFC3581926.1"/>
    <property type="molecule type" value="Genomic_DNA"/>
</dbReference>
<name>A0ABV7SYB4_9SPHN</name>
<protein>
    <submittedName>
        <fullName evidence="2">Uncharacterized protein</fullName>
    </submittedName>
</protein>
<accession>A0ABV7SYB4</accession>
<feature type="compositionally biased region" description="Basic and acidic residues" evidence="1">
    <location>
        <begin position="1"/>
        <end position="49"/>
    </location>
</feature>
<sequence length="69" mass="7204">MMAEDQRAAPRPDVSGHDYDAAGEAEQRREAERQALERDDAARDARAADDGAPGGDRNGTATAPPPAGT</sequence>
<gene>
    <name evidence="2" type="ORF">ACFONA_17285</name>
</gene>
<organism evidence="2 3">
    <name type="scientific">Sphingomonas hylomeconis</name>
    <dbReference type="NCBI Taxonomy" id="1395958"/>
    <lineage>
        <taxon>Bacteria</taxon>
        <taxon>Pseudomonadati</taxon>
        <taxon>Pseudomonadota</taxon>
        <taxon>Alphaproteobacteria</taxon>
        <taxon>Sphingomonadales</taxon>
        <taxon>Sphingomonadaceae</taxon>
        <taxon>Sphingomonas</taxon>
    </lineage>
</organism>
<comment type="caution">
    <text evidence="2">The sequence shown here is derived from an EMBL/GenBank/DDBJ whole genome shotgun (WGS) entry which is preliminary data.</text>
</comment>
<keyword evidence="3" id="KW-1185">Reference proteome</keyword>
<proteinExistence type="predicted"/>
<dbReference type="Proteomes" id="UP001595713">
    <property type="component" value="Unassembled WGS sequence"/>
</dbReference>
<feature type="region of interest" description="Disordered" evidence="1">
    <location>
        <begin position="1"/>
        <end position="69"/>
    </location>
</feature>